<proteinExistence type="predicted"/>
<sequence length="187" mass="21921">MLKTSGFSLFEMLISVILSSLIVMGMTSFYIQLQTSIMQYYQKTRLQQTIDLGLAGMKKDIKRAGFIANDPKKITAKVIEINEKIKCIIIRYDSEIRNSWVWNIETPMKSDVFTYRYKENNIAYRTGSLNCFGNKWENLFDSNEIKVTYFAIKQLPDAIRLSITAELRKNKQIQYHTTEIIKNENRF</sequence>
<evidence type="ECO:0000313" key="2">
    <source>
        <dbReference type="EMBL" id="SCB72555.1"/>
    </source>
</evidence>
<dbReference type="OrthoDB" id="7059546at2"/>
<keyword evidence="1" id="KW-0472">Membrane</keyword>
<organism evidence="2 3">
    <name type="scientific">Gilliamella bombicola</name>
    <dbReference type="NCBI Taxonomy" id="1798182"/>
    <lineage>
        <taxon>Bacteria</taxon>
        <taxon>Pseudomonadati</taxon>
        <taxon>Pseudomonadota</taxon>
        <taxon>Gammaproteobacteria</taxon>
        <taxon>Orbales</taxon>
        <taxon>Orbaceae</taxon>
        <taxon>Gilliamella</taxon>
    </lineage>
</organism>
<keyword evidence="1" id="KW-0812">Transmembrane</keyword>
<dbReference type="STRING" id="1798182.GA0061081_10169"/>
<accession>A0A1C3YR07</accession>
<feature type="transmembrane region" description="Helical" evidence="1">
    <location>
        <begin position="12"/>
        <end position="33"/>
    </location>
</feature>
<dbReference type="EMBL" id="FMAQ01000001">
    <property type="protein sequence ID" value="SCB72555.1"/>
    <property type="molecule type" value="Genomic_DNA"/>
</dbReference>
<dbReference type="NCBIfam" id="NF007848">
    <property type="entry name" value="PRK10557.1"/>
    <property type="match status" value="1"/>
</dbReference>
<gene>
    <name evidence="2" type="ORF">GA0061081_10169</name>
</gene>
<reference evidence="3" key="1">
    <citation type="submission" date="2016-08" db="EMBL/GenBank/DDBJ databases">
        <authorList>
            <person name="Varghese N."/>
            <person name="Submissions Spin"/>
        </authorList>
    </citation>
    <scope>NUCLEOTIDE SEQUENCE [LARGE SCALE GENOMIC DNA]</scope>
    <source>
        <strain evidence="3">R-53248</strain>
    </source>
</reference>
<dbReference type="InterPro" id="IPR016419">
    <property type="entry name" value="Prepilin_Pept-dep_B_prd"/>
</dbReference>
<evidence type="ECO:0000256" key="1">
    <source>
        <dbReference type="SAM" id="Phobius"/>
    </source>
</evidence>
<keyword evidence="3" id="KW-1185">Reference proteome</keyword>
<dbReference type="RefSeq" id="WP_091346018.1">
    <property type="nucleotide sequence ID" value="NZ_FMAQ01000001.1"/>
</dbReference>
<evidence type="ECO:0000313" key="3">
    <source>
        <dbReference type="Proteomes" id="UP000199670"/>
    </source>
</evidence>
<dbReference type="PIRSF" id="PIRSF004525">
    <property type="entry name" value="Pilin_peptidase-dep_B_prd"/>
    <property type="match status" value="1"/>
</dbReference>
<name>A0A1C3YR07_9GAMM</name>
<protein>
    <submittedName>
        <fullName evidence="2">Prepilin peptidase dependent protein B</fullName>
    </submittedName>
</protein>
<dbReference type="Proteomes" id="UP000199670">
    <property type="component" value="Unassembled WGS sequence"/>
</dbReference>
<dbReference type="AlphaFoldDB" id="A0A1C3YR07"/>
<keyword evidence="1" id="KW-1133">Transmembrane helix</keyword>